<protein>
    <recommendedName>
        <fullName evidence="1">FAD/NAD(P)-binding domain-containing protein</fullName>
    </recommendedName>
</protein>
<dbReference type="PANTHER" id="PTHR43735">
    <property type="entry name" value="APOPTOSIS-INDUCING FACTOR 1"/>
    <property type="match status" value="1"/>
</dbReference>
<evidence type="ECO:0000259" key="1">
    <source>
        <dbReference type="Pfam" id="PF07992"/>
    </source>
</evidence>
<dbReference type="InterPro" id="IPR036188">
    <property type="entry name" value="FAD/NAD-bd_sf"/>
</dbReference>
<keyword evidence="3" id="KW-1185">Reference proteome</keyword>
<accession>A0A8K0JML5</accession>
<reference evidence="2" key="1">
    <citation type="submission" date="2020-04" db="EMBL/GenBank/DDBJ databases">
        <title>Analysis of mating type loci in Filobasidium floriforme.</title>
        <authorList>
            <person name="Nowrousian M."/>
        </authorList>
    </citation>
    <scope>NUCLEOTIDE SEQUENCE</scope>
    <source>
        <strain evidence="2">CBS 6242</strain>
    </source>
</reference>
<dbReference type="GO" id="GO:0050660">
    <property type="term" value="F:flavin adenine dinucleotide binding"/>
    <property type="evidence" value="ECO:0007669"/>
    <property type="project" value="TreeGrafter"/>
</dbReference>
<dbReference type="Gene3D" id="3.50.50.100">
    <property type="match status" value="2"/>
</dbReference>
<proteinExistence type="predicted"/>
<feature type="domain" description="FAD/NAD(P)-binding" evidence="1">
    <location>
        <begin position="9"/>
        <end position="357"/>
    </location>
</feature>
<sequence>MPVPAPLKTVLVLGSAYAGNRSVEVLAKSLPLNWRIVVIDRSTHFCHIYAFPRVSILPGHEQKVFIPFTTMFTRGLDEAQKAHVGRHHLIHGTVTGLGEREVRYTPFVPKKILLNGGNTKEERKEDEVPEELHEGPEETLSFDYCIYALGAKYPSPINVWTHQSTIFSHEPASLQNLIATRTEAGEAHEINKTPVGDKGGRGVVETTECTGTKKEGISWMRAAQRRIEEVERILVVGGGALGVQMATDIIATHGQTKKVTLLHSRPNLLNRFDIALHEAAMKRMEEFGIEVILGSRVDGSFINKTEGGKVRTTDGREVEADLILWCTGQSPNTSYIQKTYPSAINPTNSLAYVNRYLQLSTLKPEAVRPDPKVDGPNELKNEDFEVLNERVFVTGDCADAFGALNAGHTAYWQADMAAENVLSLIKAEENVSLASQTPVELKEYKPPAYGIKVSLGRDLSIYQRDGKFGIGDPIYNQDDLGTGIMWSSKELSEDDYFA</sequence>
<organism evidence="2 3">
    <name type="scientific">Filobasidium floriforme</name>
    <dbReference type="NCBI Taxonomy" id="5210"/>
    <lineage>
        <taxon>Eukaryota</taxon>
        <taxon>Fungi</taxon>
        <taxon>Dikarya</taxon>
        <taxon>Basidiomycota</taxon>
        <taxon>Agaricomycotina</taxon>
        <taxon>Tremellomycetes</taxon>
        <taxon>Filobasidiales</taxon>
        <taxon>Filobasidiaceae</taxon>
        <taxon>Filobasidium</taxon>
    </lineage>
</organism>
<dbReference type="PRINTS" id="PR00368">
    <property type="entry name" value="FADPNR"/>
</dbReference>
<name>A0A8K0JML5_9TREE</name>
<dbReference type="GO" id="GO:0004174">
    <property type="term" value="F:electron-transferring-flavoprotein dehydrogenase activity"/>
    <property type="evidence" value="ECO:0007669"/>
    <property type="project" value="TreeGrafter"/>
</dbReference>
<dbReference type="PANTHER" id="PTHR43735:SF2">
    <property type="entry name" value="FE-REGULATED PROTEIN 8"/>
    <property type="match status" value="1"/>
</dbReference>
<comment type="caution">
    <text evidence="2">The sequence shown here is derived from an EMBL/GenBank/DDBJ whole genome shotgun (WGS) entry which is preliminary data.</text>
</comment>
<dbReference type="EMBL" id="JABELV010000131">
    <property type="protein sequence ID" value="KAG7529919.1"/>
    <property type="molecule type" value="Genomic_DNA"/>
</dbReference>
<dbReference type="GO" id="GO:0005737">
    <property type="term" value="C:cytoplasm"/>
    <property type="evidence" value="ECO:0007669"/>
    <property type="project" value="TreeGrafter"/>
</dbReference>
<dbReference type="AlphaFoldDB" id="A0A8K0JML5"/>
<evidence type="ECO:0000313" key="2">
    <source>
        <dbReference type="EMBL" id="KAG7529919.1"/>
    </source>
</evidence>
<dbReference type="Proteomes" id="UP000812966">
    <property type="component" value="Unassembled WGS sequence"/>
</dbReference>
<dbReference type="SUPFAM" id="SSF51905">
    <property type="entry name" value="FAD/NAD(P)-binding domain"/>
    <property type="match status" value="1"/>
</dbReference>
<dbReference type="Pfam" id="PF07992">
    <property type="entry name" value="Pyr_redox_2"/>
    <property type="match status" value="1"/>
</dbReference>
<gene>
    <name evidence="2" type="ORF">FFLO_05324</name>
</gene>
<evidence type="ECO:0000313" key="3">
    <source>
        <dbReference type="Proteomes" id="UP000812966"/>
    </source>
</evidence>
<dbReference type="InterPro" id="IPR023753">
    <property type="entry name" value="FAD/NAD-binding_dom"/>
</dbReference>